<keyword evidence="8" id="KW-0472">Membrane</keyword>
<dbReference type="FunFam" id="3.40.50.300:FF:000016">
    <property type="entry name" value="Oligopeptide ABC transporter ATP-binding component"/>
    <property type="match status" value="1"/>
</dbReference>
<gene>
    <name evidence="11" type="ORF">GRX01_04030</name>
</gene>
<evidence type="ECO:0000256" key="3">
    <source>
        <dbReference type="ARBA" id="ARBA00022475"/>
    </source>
</evidence>
<name>A0A6B0SPZ4_9EURY</name>
<keyword evidence="2" id="KW-0813">Transport</keyword>
<dbReference type="InterPro" id="IPR003439">
    <property type="entry name" value="ABC_transporter-like_ATP-bd"/>
</dbReference>
<evidence type="ECO:0000313" key="11">
    <source>
        <dbReference type="EMBL" id="MXR40517.1"/>
    </source>
</evidence>
<dbReference type="Pfam" id="PF00005">
    <property type="entry name" value="ABC_tran"/>
    <property type="match status" value="1"/>
</dbReference>
<dbReference type="InterPro" id="IPR003593">
    <property type="entry name" value="AAA+_ATPase"/>
</dbReference>
<dbReference type="PANTHER" id="PTHR43297">
    <property type="entry name" value="OLIGOPEPTIDE TRANSPORT ATP-BINDING PROTEIN APPD"/>
    <property type="match status" value="1"/>
</dbReference>
<dbReference type="SMART" id="SM00382">
    <property type="entry name" value="AAA"/>
    <property type="match status" value="1"/>
</dbReference>
<dbReference type="InterPro" id="IPR050388">
    <property type="entry name" value="ABC_Ni/Peptide_Import"/>
</dbReference>
<dbReference type="GO" id="GO:0005524">
    <property type="term" value="F:ATP binding"/>
    <property type="evidence" value="ECO:0007669"/>
    <property type="project" value="UniProtKB-KW"/>
</dbReference>
<evidence type="ECO:0000256" key="1">
    <source>
        <dbReference type="ARBA" id="ARBA00004202"/>
    </source>
</evidence>
<evidence type="ECO:0000256" key="6">
    <source>
        <dbReference type="ARBA" id="ARBA00022840"/>
    </source>
</evidence>
<feature type="region of interest" description="Disordered" evidence="9">
    <location>
        <begin position="1"/>
        <end position="29"/>
    </location>
</feature>
<keyword evidence="4" id="KW-0997">Cell inner membrane</keyword>
<dbReference type="CDD" id="cd03257">
    <property type="entry name" value="ABC_NikE_OppD_transporters"/>
    <property type="match status" value="1"/>
</dbReference>
<evidence type="ECO:0000256" key="5">
    <source>
        <dbReference type="ARBA" id="ARBA00022741"/>
    </source>
</evidence>
<dbReference type="GO" id="GO:0015833">
    <property type="term" value="P:peptide transport"/>
    <property type="evidence" value="ECO:0007669"/>
    <property type="project" value="InterPro"/>
</dbReference>
<dbReference type="SUPFAM" id="SSF52540">
    <property type="entry name" value="P-loop containing nucleoside triphosphate hydrolases"/>
    <property type="match status" value="1"/>
</dbReference>
<comment type="caution">
    <text evidence="11">The sequence shown here is derived from an EMBL/GenBank/DDBJ whole genome shotgun (WGS) entry which is preliminary data.</text>
</comment>
<proteinExistence type="predicted"/>
<protein>
    <submittedName>
        <fullName evidence="11">ATP-binding cassette domain-containing protein</fullName>
    </submittedName>
</protein>
<evidence type="ECO:0000256" key="9">
    <source>
        <dbReference type="SAM" id="MobiDB-lite"/>
    </source>
</evidence>
<dbReference type="Pfam" id="PF08352">
    <property type="entry name" value="oligo_HPY"/>
    <property type="match status" value="1"/>
</dbReference>
<keyword evidence="7" id="KW-1278">Translocase</keyword>
<sequence length="406" mass="43886">MSSSLPPNANAQQESNATASPTDGGDDPLLVVEDLHTTFSTDRGEVPAVDGVSFAIEEGEVFGVVGESGSGKSVTALSLLGLADGARVEADRVSFRDEDLLAKDERGLRAIRGNDISMIFQDPMSSLNPVMTVGEQIAEVVRHHNDIGESRSLFAELRRKYVTGTSESSASWERAVELLETVGIPDPGDRAHEYPHQLSGGMKQRVMIAQALAGDPDLIIADEPTTALDVTIEAQILNELLDLRDEFGVSIMLITHDLAVVRETCDRVAVMYAGELMETADAGTLFDDPRHPYTRGLINSIPRTDDDREWLDAIEGNVPDPTAKPSGCPFSDRCGAAFSLCGEPLVGYPAGKSGHRTWCHLYNDAVSRDGDEIDHVDEMKAKQHIEEYAAAADGVPYRPDFGSEYA</sequence>
<evidence type="ECO:0000256" key="4">
    <source>
        <dbReference type="ARBA" id="ARBA00022519"/>
    </source>
</evidence>
<dbReference type="PROSITE" id="PS00211">
    <property type="entry name" value="ABC_TRANSPORTER_1"/>
    <property type="match status" value="1"/>
</dbReference>
<dbReference type="InterPro" id="IPR027417">
    <property type="entry name" value="P-loop_NTPase"/>
</dbReference>
<dbReference type="GO" id="GO:0005886">
    <property type="term" value="C:plasma membrane"/>
    <property type="evidence" value="ECO:0007669"/>
    <property type="project" value="UniProtKB-SubCell"/>
</dbReference>
<dbReference type="GO" id="GO:0016887">
    <property type="term" value="F:ATP hydrolysis activity"/>
    <property type="evidence" value="ECO:0007669"/>
    <property type="project" value="InterPro"/>
</dbReference>
<dbReference type="PROSITE" id="PS50893">
    <property type="entry name" value="ABC_TRANSPORTER_2"/>
    <property type="match status" value="1"/>
</dbReference>
<feature type="compositionally biased region" description="Polar residues" evidence="9">
    <location>
        <begin position="1"/>
        <end position="21"/>
    </location>
</feature>
<evidence type="ECO:0000259" key="10">
    <source>
        <dbReference type="PROSITE" id="PS50893"/>
    </source>
</evidence>
<keyword evidence="5" id="KW-0547">Nucleotide-binding</keyword>
<dbReference type="AlphaFoldDB" id="A0A6B0SPZ4"/>
<evidence type="ECO:0000256" key="7">
    <source>
        <dbReference type="ARBA" id="ARBA00022967"/>
    </source>
</evidence>
<dbReference type="Gene3D" id="3.40.50.300">
    <property type="entry name" value="P-loop containing nucleotide triphosphate hydrolases"/>
    <property type="match status" value="1"/>
</dbReference>
<comment type="subcellular location">
    <subcellularLocation>
        <location evidence="1">Cell membrane</location>
        <topology evidence="1">Peripheral membrane protein</topology>
    </subcellularLocation>
</comment>
<dbReference type="InterPro" id="IPR017871">
    <property type="entry name" value="ABC_transporter-like_CS"/>
</dbReference>
<evidence type="ECO:0000313" key="12">
    <source>
        <dbReference type="Proteomes" id="UP000437065"/>
    </source>
</evidence>
<dbReference type="EMBL" id="WUUS01000002">
    <property type="protein sequence ID" value="MXR40517.1"/>
    <property type="molecule type" value="Genomic_DNA"/>
</dbReference>
<feature type="domain" description="ABC transporter" evidence="10">
    <location>
        <begin position="30"/>
        <end position="298"/>
    </location>
</feature>
<keyword evidence="6 11" id="KW-0067">ATP-binding</keyword>
<evidence type="ECO:0000256" key="2">
    <source>
        <dbReference type="ARBA" id="ARBA00022448"/>
    </source>
</evidence>
<organism evidence="11 12">
    <name type="scientific">Halobaculum saliterrae</name>
    <dbReference type="NCBI Taxonomy" id="2073113"/>
    <lineage>
        <taxon>Archaea</taxon>
        <taxon>Methanobacteriati</taxon>
        <taxon>Methanobacteriota</taxon>
        <taxon>Stenosarchaea group</taxon>
        <taxon>Halobacteria</taxon>
        <taxon>Halobacteriales</taxon>
        <taxon>Haloferacaceae</taxon>
        <taxon>Halobaculum</taxon>
    </lineage>
</organism>
<dbReference type="InterPro" id="IPR013563">
    <property type="entry name" value="Oligopep_ABC_C"/>
</dbReference>
<keyword evidence="12" id="KW-1185">Reference proteome</keyword>
<reference evidence="11 12" key="1">
    <citation type="submission" date="2019-12" db="EMBL/GenBank/DDBJ databases">
        <title>Isolation and characterization of three novel carbon monoxide-oxidizing members of Halobacteria from salione crusts and soils.</title>
        <authorList>
            <person name="Myers M.R."/>
            <person name="King G.M."/>
        </authorList>
    </citation>
    <scope>NUCLEOTIDE SEQUENCE [LARGE SCALE GENOMIC DNA]</scope>
    <source>
        <strain evidence="11 12">WSA2</strain>
    </source>
</reference>
<accession>A0A6B0SPZ4</accession>
<keyword evidence="3" id="KW-1003">Cell membrane</keyword>
<dbReference type="NCBIfam" id="TIGR01727">
    <property type="entry name" value="oligo_HPY"/>
    <property type="match status" value="1"/>
</dbReference>
<dbReference type="PANTHER" id="PTHR43297:SF14">
    <property type="entry name" value="ATPASE AAA-TYPE CORE DOMAIN-CONTAINING PROTEIN"/>
    <property type="match status" value="1"/>
</dbReference>
<dbReference type="OrthoDB" id="18209at2157"/>
<evidence type="ECO:0000256" key="8">
    <source>
        <dbReference type="ARBA" id="ARBA00023136"/>
    </source>
</evidence>
<dbReference type="Proteomes" id="UP000437065">
    <property type="component" value="Unassembled WGS sequence"/>
</dbReference>